<dbReference type="PANTHER" id="PTHR14239:SF10">
    <property type="entry name" value="REDUCTASE"/>
    <property type="match status" value="1"/>
</dbReference>
<dbReference type="AlphaFoldDB" id="A0A1G9EWB8"/>
<protein>
    <recommendedName>
        <fullName evidence="2">Pyrroline-5-carboxylate reductase catalytic N-terminal domain-containing protein</fullName>
    </recommendedName>
</protein>
<name>A0A1G9EWB8_9ACTN</name>
<accession>A0A1G9EWB8</accession>
<proteinExistence type="predicted"/>
<dbReference type="Gene3D" id="3.40.50.720">
    <property type="entry name" value="NAD(P)-binding Rossmann-like Domain"/>
    <property type="match status" value="1"/>
</dbReference>
<feature type="domain" description="Pyrroline-5-carboxylate reductase catalytic N-terminal" evidence="2">
    <location>
        <begin position="2"/>
        <end position="85"/>
    </location>
</feature>
<evidence type="ECO:0000259" key="2">
    <source>
        <dbReference type="Pfam" id="PF03807"/>
    </source>
</evidence>
<dbReference type="OrthoDB" id="3194817at2"/>
<keyword evidence="1" id="KW-0560">Oxidoreductase</keyword>
<evidence type="ECO:0000313" key="3">
    <source>
        <dbReference type="EMBL" id="SDK80436.1"/>
    </source>
</evidence>
<keyword evidence="4" id="KW-1185">Reference proteome</keyword>
<dbReference type="InterPro" id="IPR036291">
    <property type="entry name" value="NAD(P)-bd_dom_sf"/>
</dbReference>
<dbReference type="PANTHER" id="PTHR14239">
    <property type="entry name" value="DUDULIN-RELATED"/>
    <property type="match status" value="1"/>
</dbReference>
<dbReference type="InterPro" id="IPR028939">
    <property type="entry name" value="P5C_Rdtase_cat_N"/>
</dbReference>
<dbReference type="EMBL" id="FNFF01000012">
    <property type="protein sequence ID" value="SDK80436.1"/>
    <property type="molecule type" value="Genomic_DNA"/>
</dbReference>
<dbReference type="Proteomes" id="UP000199155">
    <property type="component" value="Unassembled WGS sequence"/>
</dbReference>
<reference evidence="3 4" key="1">
    <citation type="submission" date="2016-10" db="EMBL/GenBank/DDBJ databases">
        <authorList>
            <person name="de Groot N.N."/>
        </authorList>
    </citation>
    <scope>NUCLEOTIDE SEQUENCE [LARGE SCALE GENOMIC DNA]</scope>
    <source>
        <strain evidence="3 4">CGMCC 4.5727</strain>
    </source>
</reference>
<gene>
    <name evidence="3" type="ORF">SAMN05421806_11296</name>
</gene>
<dbReference type="Pfam" id="PF03807">
    <property type="entry name" value="F420_oxidored"/>
    <property type="match status" value="1"/>
</dbReference>
<dbReference type="SUPFAM" id="SSF51735">
    <property type="entry name" value="NAD(P)-binding Rossmann-fold domains"/>
    <property type="match status" value="1"/>
</dbReference>
<sequence>MRIGILGTGHVGKAIAAGAAAAGHEVVFGSRTPDTRADLGHPAVSHAAAIAGSDLVVNALTSNASLPTLTALAAELDGKVLLDIGVDLTAELGLAHPNSSLGEKLQAALPGTRVVKSLCTIDNEAMAQPLKTFGTPTTIFLSGEDAAAKAVVGAFLEDLGWDRADQLDLGGITTARGQEHFALLFMAVGDALQNYTFNFRLVTPQAP</sequence>
<dbReference type="GO" id="GO:0016491">
    <property type="term" value="F:oxidoreductase activity"/>
    <property type="evidence" value="ECO:0007669"/>
    <property type="project" value="UniProtKB-KW"/>
</dbReference>
<dbReference type="InterPro" id="IPR051267">
    <property type="entry name" value="STEAP_metalloreductase"/>
</dbReference>
<organism evidence="3 4">
    <name type="scientific">Streptomyces indicus</name>
    <dbReference type="NCBI Taxonomy" id="417292"/>
    <lineage>
        <taxon>Bacteria</taxon>
        <taxon>Bacillati</taxon>
        <taxon>Actinomycetota</taxon>
        <taxon>Actinomycetes</taxon>
        <taxon>Kitasatosporales</taxon>
        <taxon>Streptomycetaceae</taxon>
        <taxon>Streptomyces</taxon>
    </lineage>
</organism>
<evidence type="ECO:0000256" key="1">
    <source>
        <dbReference type="ARBA" id="ARBA00023002"/>
    </source>
</evidence>
<evidence type="ECO:0000313" key="4">
    <source>
        <dbReference type="Proteomes" id="UP000199155"/>
    </source>
</evidence>
<dbReference type="STRING" id="417292.SAMN05421806_11296"/>